<dbReference type="RefSeq" id="WP_395436774.1">
    <property type="nucleotide sequence ID" value="NZ_JBAWKC010000001.1"/>
</dbReference>
<evidence type="ECO:0000313" key="2">
    <source>
        <dbReference type="Proteomes" id="UP001610104"/>
    </source>
</evidence>
<evidence type="ECO:0000313" key="1">
    <source>
        <dbReference type="EMBL" id="MFH6767476.1"/>
    </source>
</evidence>
<sequence>MLLDNLDLLEDRGLSLNMSGKTFKKFMSGDIPINEQKLYKVDIWVGAYPLKILVFSDSSSTARLALSKLFPKARVYFAKETSGKIS</sequence>
<comment type="caution">
    <text evidence="1">The sequence shown here is derived from an EMBL/GenBank/DDBJ whole genome shotgun (WGS) entry which is preliminary data.</text>
</comment>
<reference evidence="1 2" key="1">
    <citation type="submission" date="2024-02" db="EMBL/GenBank/DDBJ databases">
        <title>A Gaetbulibacter species isolated from tidal flats and genomic insights of their niches.</title>
        <authorList>
            <person name="Ye Y."/>
        </authorList>
    </citation>
    <scope>NUCLEOTIDE SEQUENCE [LARGE SCALE GENOMIC DNA]</scope>
    <source>
        <strain evidence="1 2">KEM-8</strain>
    </source>
</reference>
<protein>
    <submittedName>
        <fullName evidence="1">Uncharacterized protein</fullName>
    </submittedName>
</protein>
<gene>
    <name evidence="1" type="ORF">V8G56_01915</name>
</gene>
<accession>A0ABW7MKY2</accession>
<proteinExistence type="predicted"/>
<dbReference type="EMBL" id="JBAWKC010000001">
    <property type="protein sequence ID" value="MFH6767476.1"/>
    <property type="molecule type" value="Genomic_DNA"/>
</dbReference>
<dbReference type="Proteomes" id="UP001610104">
    <property type="component" value="Unassembled WGS sequence"/>
</dbReference>
<keyword evidence="2" id="KW-1185">Reference proteome</keyword>
<name>A0ABW7MKY2_9FLAO</name>
<organism evidence="1 2">
    <name type="scientific">Gaetbulibacter aquiaggeris</name>
    <dbReference type="NCBI Taxonomy" id="1735373"/>
    <lineage>
        <taxon>Bacteria</taxon>
        <taxon>Pseudomonadati</taxon>
        <taxon>Bacteroidota</taxon>
        <taxon>Flavobacteriia</taxon>
        <taxon>Flavobacteriales</taxon>
        <taxon>Flavobacteriaceae</taxon>
        <taxon>Gaetbulibacter</taxon>
    </lineage>
</organism>